<keyword evidence="5" id="KW-0472">Membrane</keyword>
<accession>A0A0D6LM56</accession>
<keyword evidence="2 3" id="KW-0645">Protease</keyword>
<dbReference type="PRINTS" id="PR00480">
    <property type="entry name" value="ASTACIN"/>
</dbReference>
<keyword evidence="5" id="KW-1133">Transmembrane helix</keyword>
<dbReference type="InterPro" id="IPR006026">
    <property type="entry name" value="Peptidase_Metallo"/>
</dbReference>
<keyword evidence="2 3" id="KW-0482">Metalloprotease</keyword>
<comment type="cofactor">
    <cofactor evidence="2 3">
        <name>Zn(2+)</name>
        <dbReference type="ChEBI" id="CHEBI:29105"/>
    </cofactor>
    <text evidence="2 3">Binds 1 zinc ion per subunit.</text>
</comment>
<dbReference type="Pfam" id="PF01400">
    <property type="entry name" value="Astacin"/>
    <property type="match status" value="1"/>
</dbReference>
<organism evidence="7 8">
    <name type="scientific">Ancylostoma ceylanicum</name>
    <dbReference type="NCBI Taxonomy" id="53326"/>
    <lineage>
        <taxon>Eukaryota</taxon>
        <taxon>Metazoa</taxon>
        <taxon>Ecdysozoa</taxon>
        <taxon>Nematoda</taxon>
        <taxon>Chromadorea</taxon>
        <taxon>Rhabditida</taxon>
        <taxon>Rhabditina</taxon>
        <taxon>Rhabditomorpha</taxon>
        <taxon>Strongyloidea</taxon>
        <taxon>Ancylostomatidae</taxon>
        <taxon>Ancylostomatinae</taxon>
        <taxon>Ancylostoma</taxon>
    </lineage>
</organism>
<keyword evidence="1" id="KW-1015">Disulfide bond</keyword>
<dbReference type="PANTHER" id="PTHR10127">
    <property type="entry name" value="DISCOIDIN, CUB, EGF, LAMININ , AND ZINC METALLOPROTEASE DOMAIN CONTAINING"/>
    <property type="match status" value="1"/>
</dbReference>
<dbReference type="InterPro" id="IPR024079">
    <property type="entry name" value="MetalloPept_cat_dom_sf"/>
</dbReference>
<feature type="binding site" evidence="2">
    <location>
        <position position="243"/>
    </location>
    <ligand>
        <name>Zn(2+)</name>
        <dbReference type="ChEBI" id="CHEBI:29105"/>
        <note>catalytic</note>
    </ligand>
</feature>
<keyword evidence="2 3" id="KW-0862">Zinc</keyword>
<dbReference type="PROSITE" id="PS51864">
    <property type="entry name" value="ASTACIN"/>
    <property type="match status" value="1"/>
</dbReference>
<evidence type="ECO:0000256" key="2">
    <source>
        <dbReference type="PROSITE-ProRule" id="PRU01211"/>
    </source>
</evidence>
<dbReference type="Proteomes" id="UP000054495">
    <property type="component" value="Unassembled WGS sequence"/>
</dbReference>
<dbReference type="PANTHER" id="PTHR10127:SF833">
    <property type="entry name" value="ZINC METALLOPROTEINASE NAS-32"/>
    <property type="match status" value="1"/>
</dbReference>
<evidence type="ECO:0000256" key="1">
    <source>
        <dbReference type="ARBA" id="ARBA00023157"/>
    </source>
</evidence>
<dbReference type="SMART" id="SM00235">
    <property type="entry name" value="ZnMc"/>
    <property type="match status" value="1"/>
</dbReference>
<reference evidence="7 8" key="1">
    <citation type="submission" date="2013-05" db="EMBL/GenBank/DDBJ databases">
        <title>Draft genome of the parasitic nematode Anyclostoma ceylanicum.</title>
        <authorList>
            <person name="Mitreva M."/>
        </authorList>
    </citation>
    <scope>NUCLEOTIDE SEQUENCE [LARGE SCALE GENOMIC DNA]</scope>
</reference>
<comment type="caution">
    <text evidence="2">Lacks conserved residue(s) required for the propagation of feature annotation.</text>
</comment>
<dbReference type="SUPFAM" id="SSF55486">
    <property type="entry name" value="Metalloproteases ('zincins'), catalytic domain"/>
    <property type="match status" value="1"/>
</dbReference>
<feature type="region of interest" description="Disordered" evidence="4">
    <location>
        <begin position="92"/>
        <end position="112"/>
    </location>
</feature>
<feature type="binding site" evidence="2">
    <location>
        <position position="253"/>
    </location>
    <ligand>
        <name>Zn(2+)</name>
        <dbReference type="ChEBI" id="CHEBI:29105"/>
        <note>catalytic</note>
    </ligand>
</feature>
<keyword evidence="2 3" id="KW-0378">Hydrolase</keyword>
<dbReference type="AlphaFoldDB" id="A0A0D6LM56"/>
<evidence type="ECO:0000313" key="8">
    <source>
        <dbReference type="Proteomes" id="UP000054495"/>
    </source>
</evidence>
<evidence type="ECO:0000256" key="5">
    <source>
        <dbReference type="SAM" id="Phobius"/>
    </source>
</evidence>
<protein>
    <recommendedName>
        <fullName evidence="3">Metalloendopeptidase</fullName>
        <ecNumber evidence="3">3.4.24.-</ecNumber>
    </recommendedName>
</protein>
<proteinExistence type="predicted"/>
<keyword evidence="2 3" id="KW-0479">Metal-binding</keyword>
<evidence type="ECO:0000313" key="7">
    <source>
        <dbReference type="EMBL" id="EPB71136.1"/>
    </source>
</evidence>
<feature type="binding site" evidence="2">
    <location>
        <position position="247"/>
    </location>
    <ligand>
        <name>Zn(2+)</name>
        <dbReference type="ChEBI" id="CHEBI:29105"/>
        <note>catalytic</note>
    </ligand>
</feature>
<sequence length="277" mass="30815">MTVYVTSLCGFTSKLQHVEPDVTPERMLSLRYCYVYVFLLIVACCAAELSPKAKETLLRVLGGKSLEERRARLQNLGALFFGNGRNAKIAPAPAAETTEPPAPEDPNNPSIEELNRREGVAEYFFQGDIQLSEAQLESMETNLAGQGATRAKRQVDKTASLWTNNIVYYYFDAALDARKRTTVKTALNYIQSRTCLTFVENSTAPSRIRVYSGAGCFSGVGMWPQEQQLSIGDGCELIGTTAHEFTHALGVWHMQMRDDRDNFIKVDLTSVPVRKSV</sequence>
<gene>
    <name evidence="7" type="ORF">ANCCEY_09771</name>
</gene>
<feature type="domain" description="Peptidase M12A" evidence="6">
    <location>
        <begin position="150"/>
        <end position="277"/>
    </location>
</feature>
<keyword evidence="5" id="KW-0812">Transmembrane</keyword>
<dbReference type="GO" id="GO:0004222">
    <property type="term" value="F:metalloendopeptidase activity"/>
    <property type="evidence" value="ECO:0007669"/>
    <property type="project" value="UniProtKB-UniRule"/>
</dbReference>
<evidence type="ECO:0000259" key="6">
    <source>
        <dbReference type="PROSITE" id="PS51864"/>
    </source>
</evidence>
<dbReference type="InterPro" id="IPR001506">
    <property type="entry name" value="Peptidase_M12A"/>
</dbReference>
<evidence type="ECO:0000256" key="4">
    <source>
        <dbReference type="SAM" id="MobiDB-lite"/>
    </source>
</evidence>
<dbReference type="EMBL" id="KE125134">
    <property type="protein sequence ID" value="EPB71136.1"/>
    <property type="molecule type" value="Genomic_DNA"/>
</dbReference>
<feature type="transmembrane region" description="Helical" evidence="5">
    <location>
        <begin position="29"/>
        <end position="49"/>
    </location>
</feature>
<dbReference type="GO" id="GO:0006508">
    <property type="term" value="P:proteolysis"/>
    <property type="evidence" value="ECO:0007669"/>
    <property type="project" value="UniProtKB-KW"/>
</dbReference>
<evidence type="ECO:0000256" key="3">
    <source>
        <dbReference type="RuleBase" id="RU361183"/>
    </source>
</evidence>
<name>A0A0D6LM56_9BILA</name>
<dbReference type="EC" id="3.4.24.-" evidence="3"/>
<dbReference type="GO" id="GO:0008270">
    <property type="term" value="F:zinc ion binding"/>
    <property type="evidence" value="ECO:0007669"/>
    <property type="project" value="UniProtKB-UniRule"/>
</dbReference>
<keyword evidence="8" id="KW-1185">Reference proteome</keyword>
<feature type="active site" evidence="2">
    <location>
        <position position="244"/>
    </location>
</feature>
<dbReference type="Gene3D" id="3.40.390.10">
    <property type="entry name" value="Collagenase (Catalytic Domain)"/>
    <property type="match status" value="1"/>
</dbReference>
<dbReference type="MEROPS" id="M12.A40"/>